<gene>
    <name evidence="1" type="ORF">TMPK1_36850</name>
</gene>
<dbReference type="InterPro" id="IPR029063">
    <property type="entry name" value="SAM-dependent_MTases_sf"/>
</dbReference>
<accession>A0A8S8XBR9</accession>
<dbReference type="Proteomes" id="UP000681075">
    <property type="component" value="Unassembled WGS sequence"/>
</dbReference>
<keyword evidence="2" id="KW-1185">Reference proteome</keyword>
<evidence type="ECO:0000313" key="1">
    <source>
        <dbReference type="EMBL" id="GIL41448.1"/>
    </source>
</evidence>
<protein>
    <recommendedName>
        <fullName evidence="3">Methyltransferase domain-containing protein</fullName>
    </recommendedName>
</protein>
<dbReference type="EMBL" id="BOPV01000001">
    <property type="protein sequence ID" value="GIL41448.1"/>
    <property type="molecule type" value="Genomic_DNA"/>
</dbReference>
<reference evidence="1" key="1">
    <citation type="submission" date="2021-02" db="EMBL/GenBank/DDBJ databases">
        <title>Genome sequence of Rhodospirillales sp. strain TMPK1 isolated from soil.</title>
        <authorList>
            <person name="Nakai R."/>
            <person name="Kusada H."/>
            <person name="Tamaki H."/>
        </authorList>
    </citation>
    <scope>NUCLEOTIDE SEQUENCE</scope>
    <source>
        <strain evidence="1">TMPK1</strain>
    </source>
</reference>
<organism evidence="1 2">
    <name type="scientific">Roseiterribacter gracilis</name>
    <dbReference type="NCBI Taxonomy" id="2812848"/>
    <lineage>
        <taxon>Bacteria</taxon>
        <taxon>Pseudomonadati</taxon>
        <taxon>Pseudomonadota</taxon>
        <taxon>Alphaproteobacteria</taxon>
        <taxon>Rhodospirillales</taxon>
        <taxon>Roseiterribacteraceae</taxon>
        <taxon>Roseiterribacter</taxon>
    </lineage>
</organism>
<name>A0A8S8XBR9_9PROT</name>
<evidence type="ECO:0008006" key="3">
    <source>
        <dbReference type="Google" id="ProtNLM"/>
    </source>
</evidence>
<evidence type="ECO:0000313" key="2">
    <source>
        <dbReference type="Proteomes" id="UP000681075"/>
    </source>
</evidence>
<dbReference type="AlphaFoldDB" id="A0A8S8XBR9"/>
<comment type="caution">
    <text evidence="1">The sequence shown here is derived from an EMBL/GenBank/DDBJ whole genome shotgun (WGS) entry which is preliminary data.</text>
</comment>
<dbReference type="Gene3D" id="3.40.50.150">
    <property type="entry name" value="Vaccinia Virus protein VP39"/>
    <property type="match status" value="1"/>
</dbReference>
<proteinExistence type="predicted"/>
<dbReference type="SUPFAM" id="SSF53335">
    <property type="entry name" value="S-adenosyl-L-methionine-dependent methyltransferases"/>
    <property type="match status" value="1"/>
</dbReference>
<sequence>MHTHLEYYRAHAISPVHQDISNLSRHFARRGALYRLLGLLPSAFEDRNVLEVAPGGGHNSLYVASLKPHTYTLVEPNETARGVIARLYSDPGFAHTKPEIVPLMLQAYDPATAFDVVICESWLGNSSEEIALLAKLGGFVRLGGALVVTAQSPLGLMPNLIRKSLGLRLVAGETDFDRRRDLLVEAYGPHLATMKAMSRPHGDWVLDNPLNPAYCGIALSMMDVLDTLGAEFAVLSSAPRFADEWRWYKSLEVSPDDNAQFRDAYNRNLHNFVDHLAAPWERDPALNVASEALARTLVEAVRRHERGDVHDVAEVLAAYDAVIASLADLDQGTLDGLHEARRLLADPKTTIQQVAESSDYGRLFGRELQYFSLTRERPAAG</sequence>